<protein>
    <recommendedName>
        <fullName evidence="4">HipA-like C-terminal domain-containing protein</fullName>
    </recommendedName>
</protein>
<dbReference type="PANTHER" id="PTHR37419:SF8">
    <property type="entry name" value="TOXIN YJJJ"/>
    <property type="match status" value="1"/>
</dbReference>
<comment type="similarity">
    <text evidence="1">Belongs to the HipA Ser/Thr kinase family.</text>
</comment>
<evidence type="ECO:0000256" key="3">
    <source>
        <dbReference type="ARBA" id="ARBA00022777"/>
    </source>
</evidence>
<feature type="domain" description="HipA-like C-terminal" evidence="4">
    <location>
        <begin position="158"/>
        <end position="347"/>
    </location>
</feature>
<name>A0A4R0SIP2_BIFLL</name>
<gene>
    <name evidence="5" type="ORF">MCC10004_0282</name>
</gene>
<dbReference type="PANTHER" id="PTHR37419">
    <property type="entry name" value="SERINE/THREONINE-PROTEIN KINASE TOXIN HIPA"/>
    <property type="match status" value="1"/>
</dbReference>
<dbReference type="Proteomes" id="UP000293475">
    <property type="component" value="Unassembled WGS sequence"/>
</dbReference>
<comment type="caution">
    <text evidence="5">The sequence shown here is derived from an EMBL/GenBank/DDBJ whole genome shotgun (WGS) entry which is preliminary data.</text>
</comment>
<keyword evidence="2" id="KW-0808">Transferase</keyword>
<dbReference type="InterPro" id="IPR052028">
    <property type="entry name" value="HipA_Ser/Thr_kinase"/>
</dbReference>
<accession>A0A4R0SIP2</accession>
<proteinExistence type="inferred from homology"/>
<dbReference type="RefSeq" id="WP_131218727.1">
    <property type="nucleotide sequence ID" value="NZ_SHPO01000006.1"/>
</dbReference>
<dbReference type="AlphaFoldDB" id="A0A4R0SIP2"/>
<evidence type="ECO:0000313" key="6">
    <source>
        <dbReference type="Proteomes" id="UP000293475"/>
    </source>
</evidence>
<dbReference type="GO" id="GO:0005829">
    <property type="term" value="C:cytosol"/>
    <property type="evidence" value="ECO:0007669"/>
    <property type="project" value="TreeGrafter"/>
</dbReference>
<reference evidence="5 6" key="1">
    <citation type="journal article" date="2018" name="Sci. Rep.">
        <title>Genomic diversity and distribution of Bifidobacterium longum subsp. longum across the human lifespan.</title>
        <authorList>
            <person name="Odamaki T."/>
            <person name="Bottacini F."/>
            <person name="Kato K."/>
            <person name="Mitsuyama E."/>
            <person name="Yoshida K."/>
            <person name="Horigome A."/>
            <person name="Xiao J.Z."/>
            <person name="van Sinderen D."/>
        </authorList>
    </citation>
    <scope>NUCLEOTIDE SEQUENCE [LARGE SCALE GENOMIC DNA]</scope>
    <source>
        <strain evidence="5 6">MCC10004</strain>
    </source>
</reference>
<dbReference type="EMBL" id="SHPO01000006">
    <property type="protein sequence ID" value="TCD79215.1"/>
    <property type="molecule type" value="Genomic_DNA"/>
</dbReference>
<evidence type="ECO:0000256" key="2">
    <source>
        <dbReference type="ARBA" id="ARBA00022679"/>
    </source>
</evidence>
<dbReference type="InterPro" id="IPR012893">
    <property type="entry name" value="HipA-like_C"/>
</dbReference>
<evidence type="ECO:0000313" key="5">
    <source>
        <dbReference type="EMBL" id="TCD79215.1"/>
    </source>
</evidence>
<evidence type="ECO:0000259" key="4">
    <source>
        <dbReference type="Pfam" id="PF07804"/>
    </source>
</evidence>
<dbReference type="Pfam" id="PF07804">
    <property type="entry name" value="HipA_C"/>
    <property type="match status" value="1"/>
</dbReference>
<dbReference type="Gene3D" id="1.10.1070.20">
    <property type="match status" value="1"/>
</dbReference>
<evidence type="ECO:0000256" key="1">
    <source>
        <dbReference type="ARBA" id="ARBA00010164"/>
    </source>
</evidence>
<dbReference type="GO" id="GO:0004674">
    <property type="term" value="F:protein serine/threonine kinase activity"/>
    <property type="evidence" value="ECO:0007669"/>
    <property type="project" value="TreeGrafter"/>
</dbReference>
<organism evidence="5 6">
    <name type="scientific">Bifidobacterium longum subsp. longum</name>
    <dbReference type="NCBI Taxonomy" id="1679"/>
    <lineage>
        <taxon>Bacteria</taxon>
        <taxon>Bacillati</taxon>
        <taxon>Actinomycetota</taxon>
        <taxon>Actinomycetes</taxon>
        <taxon>Bifidobacteriales</taxon>
        <taxon>Bifidobacteriaceae</taxon>
        <taxon>Bifidobacterium</taxon>
    </lineage>
</organism>
<sequence length="405" mass="45034">MAKTIESTVLITLGPGMEAPAGTLYATGDDLSFRYDSTYTISSDSFDLFPSMPRSLAPFFFSGLGPFSDSAPDRWGRKVFSRSLKRTRVSESEYLFGVNDLTRQGAIRFMVDGKPAAGDEGVPVLSKLPELLDTADAVEQNREVSDVSLRRLYRATGSLGGARPKASVSDRNALWLAKFPKPNGDDWDVIGWEAVTLEIANMAGIKVPEHRVIAIKDSEERSRTVLLTHRFDRVSAPSVERMERLPYISAMTALEARDGDGGDWLDLAEFTRRAGGDTIELWRRAMFGAAIGNTDDHLRNHGYLRKNNSWQLAPAFDMNPEPFDPSLPDSHQMSLLGDTEVDIDKLMSDESLSLFGVSRKYADHWLPTLRSALSQALSRAAMRRIDMHSINLMAERFDKAVHALQ</sequence>
<keyword evidence="3" id="KW-0418">Kinase</keyword>